<protein>
    <submittedName>
        <fullName evidence="1">Oidioi.mRNA.OKI2018_I69.PAR.g8879.t1.cds</fullName>
    </submittedName>
</protein>
<proteinExistence type="predicted"/>
<sequence length="79" mass="8848">MTNDITEDVQIQALRFYDKIRNLDTNQYDILKGVALGYCLGRFRAVPIVLGVSAGVMADSCFKIPNIRQSVNDLLKKAE</sequence>
<reference evidence="1 2" key="1">
    <citation type="submission" date="2021-04" db="EMBL/GenBank/DDBJ databases">
        <authorList>
            <person name="Bliznina A."/>
        </authorList>
    </citation>
    <scope>NUCLEOTIDE SEQUENCE [LARGE SCALE GENOMIC DNA]</scope>
</reference>
<dbReference type="EMBL" id="OU015568">
    <property type="protein sequence ID" value="CAG5078040.1"/>
    <property type="molecule type" value="Genomic_DNA"/>
</dbReference>
<evidence type="ECO:0000313" key="1">
    <source>
        <dbReference type="EMBL" id="CAG5078040.1"/>
    </source>
</evidence>
<dbReference type="Proteomes" id="UP001158576">
    <property type="component" value="Chromosome PAR"/>
</dbReference>
<organism evidence="1 2">
    <name type="scientific">Oikopleura dioica</name>
    <name type="common">Tunicate</name>
    <dbReference type="NCBI Taxonomy" id="34765"/>
    <lineage>
        <taxon>Eukaryota</taxon>
        <taxon>Metazoa</taxon>
        <taxon>Chordata</taxon>
        <taxon>Tunicata</taxon>
        <taxon>Appendicularia</taxon>
        <taxon>Copelata</taxon>
        <taxon>Oikopleuridae</taxon>
        <taxon>Oikopleura</taxon>
    </lineage>
</organism>
<keyword evidence="2" id="KW-1185">Reference proteome</keyword>
<name>A0ABN7RQJ6_OIKDI</name>
<gene>
    <name evidence="1" type="ORF">OKIOD_LOCUS437</name>
</gene>
<accession>A0ABN7RQJ6</accession>
<evidence type="ECO:0000313" key="2">
    <source>
        <dbReference type="Proteomes" id="UP001158576"/>
    </source>
</evidence>